<keyword evidence="4" id="KW-0285">Flavoprotein</keyword>
<evidence type="ECO:0000256" key="6">
    <source>
        <dbReference type="ARBA" id="ARBA00022723"/>
    </source>
</evidence>
<evidence type="ECO:0000256" key="9">
    <source>
        <dbReference type="ARBA" id="ARBA00023014"/>
    </source>
</evidence>
<comment type="cofactor">
    <cofactor evidence="1">
        <name>FMN</name>
        <dbReference type="ChEBI" id="CHEBI:58210"/>
    </cofactor>
</comment>
<evidence type="ECO:0000256" key="4">
    <source>
        <dbReference type="ARBA" id="ARBA00022630"/>
    </source>
</evidence>
<dbReference type="InterPro" id="IPR051793">
    <property type="entry name" value="NADH:flavin_oxidoreductase"/>
</dbReference>
<keyword evidence="7" id="KW-0560">Oxidoreductase</keyword>
<dbReference type="PANTHER" id="PTHR42917">
    <property type="entry name" value="2,4-DIENOYL-COA REDUCTASE"/>
    <property type="match status" value="1"/>
</dbReference>
<evidence type="ECO:0000259" key="11">
    <source>
        <dbReference type="Pfam" id="PF07992"/>
    </source>
</evidence>
<proteinExistence type="inferred from homology"/>
<reference evidence="12" key="1">
    <citation type="journal article" date="2021" name="PeerJ">
        <title>Extensive microbial diversity within the chicken gut microbiome revealed by metagenomics and culture.</title>
        <authorList>
            <person name="Gilroy R."/>
            <person name="Ravi A."/>
            <person name="Getino M."/>
            <person name="Pursley I."/>
            <person name="Horton D.L."/>
            <person name="Alikhan N.F."/>
            <person name="Baker D."/>
            <person name="Gharbi K."/>
            <person name="Hall N."/>
            <person name="Watson M."/>
            <person name="Adriaenssens E.M."/>
            <person name="Foster-Nyarko E."/>
            <person name="Jarju S."/>
            <person name="Secka A."/>
            <person name="Antonio M."/>
            <person name="Oren A."/>
            <person name="Chaudhuri R.R."/>
            <person name="La Ragione R."/>
            <person name="Hildebrand F."/>
            <person name="Pallen M.J."/>
        </authorList>
    </citation>
    <scope>NUCLEOTIDE SEQUENCE</scope>
    <source>
        <strain evidence="12">CHK186-1790</strain>
    </source>
</reference>
<dbReference type="InterPro" id="IPR001155">
    <property type="entry name" value="OxRdtase_FMN_N"/>
</dbReference>
<comment type="cofactor">
    <cofactor evidence="2">
        <name>[4Fe-4S] cluster</name>
        <dbReference type="ChEBI" id="CHEBI:49883"/>
    </cofactor>
</comment>
<evidence type="ECO:0000256" key="8">
    <source>
        <dbReference type="ARBA" id="ARBA00023004"/>
    </source>
</evidence>
<dbReference type="CDD" id="cd02803">
    <property type="entry name" value="OYE_like_FMN_family"/>
    <property type="match status" value="1"/>
</dbReference>
<evidence type="ECO:0000256" key="7">
    <source>
        <dbReference type="ARBA" id="ARBA00023002"/>
    </source>
</evidence>
<comment type="caution">
    <text evidence="12">The sequence shown here is derived from an EMBL/GenBank/DDBJ whole genome shotgun (WGS) entry which is preliminary data.</text>
</comment>
<evidence type="ECO:0000256" key="2">
    <source>
        <dbReference type="ARBA" id="ARBA00001966"/>
    </source>
</evidence>
<dbReference type="Pfam" id="PF07992">
    <property type="entry name" value="Pyr_redox_2"/>
    <property type="match status" value="1"/>
</dbReference>
<name>A0A9D2P0C3_9FIRM</name>
<dbReference type="GO" id="GO:0051536">
    <property type="term" value="F:iron-sulfur cluster binding"/>
    <property type="evidence" value="ECO:0007669"/>
    <property type="project" value="UniProtKB-KW"/>
</dbReference>
<feature type="domain" description="FAD/NAD(P)-binding" evidence="11">
    <location>
        <begin position="382"/>
        <end position="640"/>
    </location>
</feature>
<evidence type="ECO:0000313" key="13">
    <source>
        <dbReference type="Proteomes" id="UP000823882"/>
    </source>
</evidence>
<dbReference type="Pfam" id="PF00724">
    <property type="entry name" value="Oxidored_FMN"/>
    <property type="match status" value="1"/>
</dbReference>
<dbReference type="InterPro" id="IPR023753">
    <property type="entry name" value="FAD/NAD-binding_dom"/>
</dbReference>
<dbReference type="GO" id="GO:0046872">
    <property type="term" value="F:metal ion binding"/>
    <property type="evidence" value="ECO:0007669"/>
    <property type="project" value="UniProtKB-KW"/>
</dbReference>
<evidence type="ECO:0000256" key="5">
    <source>
        <dbReference type="ARBA" id="ARBA00022643"/>
    </source>
</evidence>
<organism evidence="12 13">
    <name type="scientific">Candidatus Intestinimonas pullistercoris</name>
    <dbReference type="NCBI Taxonomy" id="2838623"/>
    <lineage>
        <taxon>Bacteria</taxon>
        <taxon>Bacillati</taxon>
        <taxon>Bacillota</taxon>
        <taxon>Clostridia</taxon>
        <taxon>Eubacteriales</taxon>
        <taxon>Intestinimonas</taxon>
    </lineage>
</organism>
<reference evidence="12" key="2">
    <citation type="submission" date="2021-04" db="EMBL/GenBank/DDBJ databases">
        <authorList>
            <person name="Gilroy R."/>
        </authorList>
    </citation>
    <scope>NUCLEOTIDE SEQUENCE</scope>
    <source>
        <strain evidence="12">CHK186-1790</strain>
    </source>
</reference>
<keyword evidence="5" id="KW-0288">FMN</keyword>
<accession>A0A9D2P0C3</accession>
<dbReference type="PANTHER" id="PTHR42917:SF2">
    <property type="entry name" value="2,4-DIENOYL-COA REDUCTASE [(2E)-ENOYL-COA-PRODUCING]"/>
    <property type="match status" value="1"/>
</dbReference>
<protein>
    <submittedName>
        <fullName evidence="12">FAD-dependent oxidoreductase</fullName>
    </submittedName>
</protein>
<dbReference type="Gene3D" id="3.20.20.70">
    <property type="entry name" value="Aldolase class I"/>
    <property type="match status" value="1"/>
</dbReference>
<dbReference type="EMBL" id="DWWJ01000094">
    <property type="protein sequence ID" value="HJC40946.1"/>
    <property type="molecule type" value="Genomic_DNA"/>
</dbReference>
<feature type="domain" description="NADH:flavin oxidoreductase/NADH oxidase N-terminal" evidence="10">
    <location>
        <begin position="6"/>
        <end position="331"/>
    </location>
</feature>
<keyword evidence="9" id="KW-0411">Iron-sulfur</keyword>
<dbReference type="Proteomes" id="UP000823882">
    <property type="component" value="Unassembled WGS sequence"/>
</dbReference>
<evidence type="ECO:0000259" key="10">
    <source>
        <dbReference type="Pfam" id="PF00724"/>
    </source>
</evidence>
<dbReference type="InterPro" id="IPR036188">
    <property type="entry name" value="FAD/NAD-bd_sf"/>
</dbReference>
<evidence type="ECO:0000313" key="12">
    <source>
        <dbReference type="EMBL" id="HJC40946.1"/>
    </source>
</evidence>
<evidence type="ECO:0000256" key="1">
    <source>
        <dbReference type="ARBA" id="ARBA00001917"/>
    </source>
</evidence>
<evidence type="ECO:0000256" key="3">
    <source>
        <dbReference type="ARBA" id="ARBA00011048"/>
    </source>
</evidence>
<dbReference type="Gene3D" id="3.50.50.60">
    <property type="entry name" value="FAD/NAD(P)-binding domain"/>
    <property type="match status" value="1"/>
</dbReference>
<dbReference type="SUPFAM" id="SSF51395">
    <property type="entry name" value="FMN-linked oxidoreductases"/>
    <property type="match status" value="1"/>
</dbReference>
<keyword evidence="6" id="KW-0479">Metal-binding</keyword>
<dbReference type="InterPro" id="IPR013785">
    <property type="entry name" value="Aldolase_TIM"/>
</dbReference>
<dbReference type="PRINTS" id="PR00368">
    <property type="entry name" value="FADPNR"/>
</dbReference>
<dbReference type="Gene3D" id="3.40.50.720">
    <property type="entry name" value="NAD(P)-binding Rossmann-like Domain"/>
    <property type="match status" value="1"/>
</dbReference>
<dbReference type="AlphaFoldDB" id="A0A9D2P0C3"/>
<dbReference type="PRINTS" id="PR00469">
    <property type="entry name" value="PNDRDTASEII"/>
</dbReference>
<dbReference type="SUPFAM" id="SSF51905">
    <property type="entry name" value="FAD/NAD(P)-binding domain"/>
    <property type="match status" value="1"/>
</dbReference>
<dbReference type="GO" id="GO:0010181">
    <property type="term" value="F:FMN binding"/>
    <property type="evidence" value="ECO:0007669"/>
    <property type="project" value="InterPro"/>
</dbReference>
<comment type="similarity">
    <text evidence="3">In the N-terminal section; belongs to the NADH:flavin oxidoreductase/NADH oxidase family.</text>
</comment>
<keyword evidence="8" id="KW-0408">Iron</keyword>
<gene>
    <name evidence="12" type="ORF">H9701_05265</name>
</gene>
<sequence length="673" mass="72654">MIFERLFAPLRTKNLTLKNRIIMTAFQTNFAKDGKAGARFREFYWKRAEGGAALLIVGGARFDRYGAAGHDFLSIENDSFLPELQLFTAGVHQRGAKTAIQLYHAGRYTKEKNLPAGEKALAPSAVYSTYTREVAKEASVEELQEVIRRWAEGADRAKRAGFDAVEIVGSAGYLISQFLSPLTNQRTDQYGGSWENRTRFPLEVLAAVRKAVGPDFPILFRIAGNDFMPGSNTNREAVAFARLLEAAGVDMISVTGGWHETRVPQLPGEVPPGCFAYLAAAVKEAVSVPVVVSNRINDPVVAEEILAMEQADCIGMSRTLVADPDWPRKTACGQLSAIRPCVACNQGCLANTFFGRPVCCLANGEAGYEDEVELPPAEHPKKLLVVGGGPAGLEAALRLAQKGHQVTLWEAGDHLGGHLPVAAAPPGKGDFLHLLTYWEHMLRENGVQVETGRRAEESAILAGGFDGVVLATGSQPRTIPLPAEAGSLPIYMAEEVLSGKRIPGKRVVIVGGGAVGCETAEFLARQGALSPEQLYFLAIHRAEQPEVLAEKLDHSAREIAIVEVAPKIGSGFDPGCGWPVLDDLKRLGVTQYPSSQITKISSDTVSLVQQVDGTEVLRELPCDALVLSVGYVADQELYHRLEGKLPVYLLGDASKPRRVLDAVHEAVLLAARL</sequence>
<dbReference type="GO" id="GO:0016491">
    <property type="term" value="F:oxidoreductase activity"/>
    <property type="evidence" value="ECO:0007669"/>
    <property type="project" value="UniProtKB-KW"/>
</dbReference>